<evidence type="ECO:0000256" key="1">
    <source>
        <dbReference type="SAM" id="MobiDB-lite"/>
    </source>
</evidence>
<feature type="region of interest" description="Disordered" evidence="1">
    <location>
        <begin position="1"/>
        <end position="39"/>
    </location>
</feature>
<evidence type="ECO:0008006" key="4">
    <source>
        <dbReference type="Google" id="ProtNLM"/>
    </source>
</evidence>
<proteinExistence type="predicted"/>
<feature type="region of interest" description="Disordered" evidence="1">
    <location>
        <begin position="315"/>
        <end position="381"/>
    </location>
</feature>
<organism evidence="2 3">
    <name type="scientific">Orchesella dallaii</name>
    <dbReference type="NCBI Taxonomy" id="48710"/>
    <lineage>
        <taxon>Eukaryota</taxon>
        <taxon>Metazoa</taxon>
        <taxon>Ecdysozoa</taxon>
        <taxon>Arthropoda</taxon>
        <taxon>Hexapoda</taxon>
        <taxon>Collembola</taxon>
        <taxon>Entomobryomorpha</taxon>
        <taxon>Entomobryoidea</taxon>
        <taxon>Orchesellidae</taxon>
        <taxon>Orchesellinae</taxon>
        <taxon>Orchesella</taxon>
    </lineage>
</organism>
<dbReference type="EMBL" id="CAXLJM020000057">
    <property type="protein sequence ID" value="CAL8119021.1"/>
    <property type="molecule type" value="Genomic_DNA"/>
</dbReference>
<keyword evidence="3" id="KW-1185">Reference proteome</keyword>
<sequence length="465" mass="51461">MNYEMASGPPKLSAPSTRRVPSTINTTKKPTLLRSDAAGKALEKYGESQKKLQGLVNNFTQKVESSSSTKPTTGSTTRRGELELESSTENNNSLVRGTPQLSSLASQSTLNSRRDNAAAASGVISRSMRTIGRASNVAQRLGTLMSRVALRNETYEYEKEQEAKQNSISVPNEDLPSAIASNPIKRFNANTNISPVSLMMKQSVGTSARKNPYETNSDQELDMGRPNIPPGVSKLDSSQFDKYVEEMKKVAEKAADSFEKFKQRKDDTELVSFSEDEEDSDAEYSYGSDKAYEDAAAAAEIAAQQEKKVERKQMVQMQKPSARMNVKTAQTSTRKTDSHTSPRERGAISRIMNRSSGSYIRDDEKNNNSNNNTNSGDFKFVPDMSYTDQMMLQKLRKLKEQEGWGDSNQRIEMGDGPDTDEIKTMIKRVGKGMPTETERVGVGPSSLNSVIRSRMKNSKINASKK</sequence>
<feature type="compositionally biased region" description="Low complexity" evidence="1">
    <location>
        <begin position="85"/>
        <end position="94"/>
    </location>
</feature>
<accession>A0ABP1RAM0</accession>
<feature type="region of interest" description="Disordered" evidence="1">
    <location>
        <begin position="205"/>
        <end position="231"/>
    </location>
</feature>
<feature type="region of interest" description="Disordered" evidence="1">
    <location>
        <begin position="402"/>
        <end position="421"/>
    </location>
</feature>
<comment type="caution">
    <text evidence="2">The sequence shown here is derived from an EMBL/GenBank/DDBJ whole genome shotgun (WGS) entry which is preliminary data.</text>
</comment>
<dbReference type="Proteomes" id="UP001642540">
    <property type="component" value="Unassembled WGS sequence"/>
</dbReference>
<feature type="compositionally biased region" description="Polar residues" evidence="1">
    <location>
        <begin position="205"/>
        <end position="218"/>
    </location>
</feature>
<evidence type="ECO:0000313" key="2">
    <source>
        <dbReference type="EMBL" id="CAL8119021.1"/>
    </source>
</evidence>
<reference evidence="2 3" key="1">
    <citation type="submission" date="2024-08" db="EMBL/GenBank/DDBJ databases">
        <authorList>
            <person name="Cucini C."/>
            <person name="Frati F."/>
        </authorList>
    </citation>
    <scope>NUCLEOTIDE SEQUENCE [LARGE SCALE GENOMIC DNA]</scope>
</reference>
<feature type="compositionally biased region" description="Polar residues" evidence="1">
    <location>
        <begin position="99"/>
        <end position="111"/>
    </location>
</feature>
<evidence type="ECO:0000313" key="3">
    <source>
        <dbReference type="Proteomes" id="UP001642540"/>
    </source>
</evidence>
<protein>
    <recommendedName>
        <fullName evidence="4">WH2 domain-containing protein</fullName>
    </recommendedName>
</protein>
<feature type="compositionally biased region" description="Basic and acidic residues" evidence="1">
    <location>
        <begin position="334"/>
        <end position="347"/>
    </location>
</feature>
<name>A0ABP1RAM0_9HEXA</name>
<feature type="region of interest" description="Disordered" evidence="1">
    <location>
        <begin position="59"/>
        <end position="115"/>
    </location>
</feature>
<feature type="compositionally biased region" description="Low complexity" evidence="1">
    <location>
        <begin position="65"/>
        <end position="77"/>
    </location>
</feature>
<gene>
    <name evidence="2" type="ORF">ODALV1_LOCUS18361</name>
</gene>
<feature type="compositionally biased region" description="Polar residues" evidence="1">
    <location>
        <begin position="14"/>
        <end position="29"/>
    </location>
</feature>